<dbReference type="PANTHER" id="PTHR13748">
    <property type="entry name" value="COBW-RELATED"/>
    <property type="match status" value="1"/>
</dbReference>
<evidence type="ECO:0000313" key="8">
    <source>
        <dbReference type="EMBL" id="CVK19306.1"/>
    </source>
</evidence>
<organism evidence="8 9">
    <name type="scientific">Sporomusa sphaeroides DSM 2875</name>
    <dbReference type="NCBI Taxonomy" id="1337886"/>
    <lineage>
        <taxon>Bacteria</taxon>
        <taxon>Bacillati</taxon>
        <taxon>Bacillota</taxon>
        <taxon>Negativicutes</taxon>
        <taxon>Selenomonadales</taxon>
        <taxon>Sporomusaceae</taxon>
        <taxon>Sporomusa</taxon>
    </lineage>
</organism>
<dbReference type="CDD" id="cd03112">
    <property type="entry name" value="CobW-like"/>
    <property type="match status" value="1"/>
</dbReference>
<reference evidence="8 9" key="1">
    <citation type="submission" date="2016-01" db="EMBL/GenBank/DDBJ databases">
        <authorList>
            <person name="Brown R."/>
        </authorList>
    </citation>
    <scope>NUCLEOTIDE SEQUENCE [LARGE SCALE GENOMIC DNA]</scope>
    <source>
        <strain evidence="8">Sporomusa sphaeroides DSM 2875</strain>
    </source>
</reference>
<dbReference type="EMBL" id="FCOW01000009">
    <property type="protein sequence ID" value="CVK19306.1"/>
    <property type="molecule type" value="Genomic_DNA"/>
</dbReference>
<evidence type="ECO:0000259" key="6">
    <source>
        <dbReference type="Pfam" id="PF02492"/>
    </source>
</evidence>
<evidence type="ECO:0000256" key="3">
    <source>
        <dbReference type="ARBA" id="ARBA00023186"/>
    </source>
</evidence>
<dbReference type="SUPFAM" id="SSF52540">
    <property type="entry name" value="P-loop containing nucleoside triphosphate hydrolases"/>
    <property type="match status" value="1"/>
</dbReference>
<comment type="caution">
    <text evidence="8">The sequence shown here is derived from an EMBL/GenBank/DDBJ whole genome shotgun (WGS) entry which is preliminary data.</text>
</comment>
<dbReference type="InterPro" id="IPR051316">
    <property type="entry name" value="Zinc-reg_GTPase_activator"/>
</dbReference>
<dbReference type="InterPro" id="IPR003495">
    <property type="entry name" value="CobW/HypB/UreG_nucleotide-bd"/>
</dbReference>
<dbReference type="Gene3D" id="3.30.1220.10">
    <property type="entry name" value="CobW-like, C-terminal domain"/>
    <property type="match status" value="1"/>
</dbReference>
<sequence length="329" mass="36718">MGHKIPLDIVSGFLGAGKTTLILKMLKERKGNEKIFILENEYGKAGIDGSLLSGNKAEIKEIYSGCICCSLKGEFTQVLKQAISSIKPGRILIEPTGIGKLSEILQIVQQPCFHGTIVTDHVITVVDVHEVHNYLKNFGEFYKDQIYHAKIIVLSKTQEFPYPKIQEIVNLIREHNSTAKIVTSPWDQLDIQEILQEDKPYEKLSKNEDVISPKKLNYTRKQPASSRTCHHHSGADIFDNVSWKGLRVFSISSLNAVLSAVSTGQYGKILRAKGIVAGKKEWIHFEYVNGQWKCSTTEPLKLGQAVFIGQNLLSEKLLELVEGANAKSC</sequence>
<dbReference type="Pfam" id="PF07683">
    <property type="entry name" value="CobW_C"/>
    <property type="match status" value="1"/>
</dbReference>
<evidence type="ECO:0000256" key="5">
    <source>
        <dbReference type="ARBA" id="ARBA00049117"/>
    </source>
</evidence>
<evidence type="ECO:0000256" key="4">
    <source>
        <dbReference type="ARBA" id="ARBA00034320"/>
    </source>
</evidence>
<name>A0ABM9W2Z4_9FIRM</name>
<evidence type="ECO:0000256" key="1">
    <source>
        <dbReference type="ARBA" id="ARBA00022741"/>
    </source>
</evidence>
<dbReference type="PANTHER" id="PTHR13748:SF62">
    <property type="entry name" value="COBW DOMAIN-CONTAINING PROTEIN"/>
    <property type="match status" value="1"/>
</dbReference>
<accession>A0ABM9W2Z4</accession>
<dbReference type="SUPFAM" id="SSF90002">
    <property type="entry name" value="Hypothetical protein YjiA, C-terminal domain"/>
    <property type="match status" value="1"/>
</dbReference>
<evidence type="ECO:0000259" key="7">
    <source>
        <dbReference type="Pfam" id="PF07683"/>
    </source>
</evidence>
<dbReference type="InterPro" id="IPR027417">
    <property type="entry name" value="P-loop_NTPase"/>
</dbReference>
<keyword evidence="2" id="KW-0378">Hydrolase</keyword>
<keyword evidence="1" id="KW-0547">Nucleotide-binding</keyword>
<dbReference type="RefSeq" id="WP_075756721.1">
    <property type="nucleotide sequence ID" value="NZ_CP146991.1"/>
</dbReference>
<dbReference type="Pfam" id="PF02492">
    <property type="entry name" value="cobW"/>
    <property type="match status" value="1"/>
</dbReference>
<keyword evidence="9" id="KW-1185">Reference proteome</keyword>
<protein>
    <submittedName>
        <fullName evidence="8">GTP-binding protein YjiA</fullName>
    </submittedName>
</protein>
<feature type="domain" description="CobW C-terminal" evidence="7">
    <location>
        <begin position="240"/>
        <end position="322"/>
    </location>
</feature>
<dbReference type="InterPro" id="IPR011629">
    <property type="entry name" value="CobW-like_C"/>
</dbReference>
<proteinExistence type="inferred from homology"/>
<evidence type="ECO:0000313" key="9">
    <source>
        <dbReference type="Proteomes" id="UP000245702"/>
    </source>
</evidence>
<comment type="similarity">
    <text evidence="4">Belongs to the SIMIBI class G3E GTPase family. ZNG1 subfamily.</text>
</comment>
<feature type="domain" description="CobW/HypB/UreG nucleotide-binding" evidence="6">
    <location>
        <begin position="8"/>
        <end position="182"/>
    </location>
</feature>
<comment type="catalytic activity">
    <reaction evidence="5">
        <text>GTP + H2O = GDP + phosphate + H(+)</text>
        <dbReference type="Rhea" id="RHEA:19669"/>
        <dbReference type="ChEBI" id="CHEBI:15377"/>
        <dbReference type="ChEBI" id="CHEBI:15378"/>
        <dbReference type="ChEBI" id="CHEBI:37565"/>
        <dbReference type="ChEBI" id="CHEBI:43474"/>
        <dbReference type="ChEBI" id="CHEBI:58189"/>
    </reaction>
    <physiologicalReaction direction="left-to-right" evidence="5">
        <dbReference type="Rhea" id="RHEA:19670"/>
    </physiologicalReaction>
</comment>
<evidence type="ECO:0000256" key="2">
    <source>
        <dbReference type="ARBA" id="ARBA00022801"/>
    </source>
</evidence>
<dbReference type="Proteomes" id="UP000245702">
    <property type="component" value="Unassembled WGS sequence"/>
</dbReference>
<gene>
    <name evidence="8" type="primary">yjiA_1</name>
    <name evidence="8" type="ORF">SSPH_01956</name>
</gene>
<dbReference type="InterPro" id="IPR036627">
    <property type="entry name" value="CobW-likC_sf"/>
</dbReference>
<keyword evidence="3" id="KW-0143">Chaperone</keyword>
<dbReference type="Gene3D" id="3.40.50.300">
    <property type="entry name" value="P-loop containing nucleotide triphosphate hydrolases"/>
    <property type="match status" value="1"/>
</dbReference>